<keyword evidence="1" id="KW-0812">Transmembrane</keyword>
<feature type="transmembrane region" description="Helical" evidence="1">
    <location>
        <begin position="44"/>
        <end position="64"/>
    </location>
</feature>
<evidence type="ECO:0000313" key="2">
    <source>
        <dbReference type="EMBL" id="KAK3946462.1"/>
    </source>
</evidence>
<protein>
    <submittedName>
        <fullName evidence="2">Uncharacterized protein</fullName>
    </submittedName>
</protein>
<evidence type="ECO:0000256" key="1">
    <source>
        <dbReference type="SAM" id="Phobius"/>
    </source>
</evidence>
<keyword evidence="1" id="KW-1133">Transmembrane helix</keyword>
<name>A0AAN6NIH1_9PEZI</name>
<feature type="transmembrane region" description="Helical" evidence="1">
    <location>
        <begin position="7"/>
        <end position="24"/>
    </location>
</feature>
<sequence>MGGNICYFFWYLASFDLYQPIYFIPLSPSSFPFPFPLSILTPSILALPHLLYLFLGKGFIIYIVRQSCGGQRAYQNISYVYPFLGRARRTCLMSFFIWLFYMETAREDGGVCGVNGVGRKTKIGGKRNIGRFGQYVNLRILLLTVGCVLGGWEAKTATKKSKTLGNTMHGEKSFFDTVPCLYFADTSYYYCLYPPYAHMTYQ</sequence>
<keyword evidence="3" id="KW-1185">Reference proteome</keyword>
<keyword evidence="1" id="KW-0472">Membrane</keyword>
<comment type="caution">
    <text evidence="2">The sequence shown here is derived from an EMBL/GenBank/DDBJ whole genome shotgun (WGS) entry which is preliminary data.</text>
</comment>
<dbReference type="Proteomes" id="UP001303473">
    <property type="component" value="Unassembled WGS sequence"/>
</dbReference>
<gene>
    <name evidence="2" type="ORF">QBC46DRAFT_6054</name>
</gene>
<reference evidence="3" key="1">
    <citation type="journal article" date="2023" name="Mol. Phylogenet. Evol.">
        <title>Genome-scale phylogeny and comparative genomics of the fungal order Sordariales.</title>
        <authorList>
            <person name="Hensen N."/>
            <person name="Bonometti L."/>
            <person name="Westerberg I."/>
            <person name="Brannstrom I.O."/>
            <person name="Guillou S."/>
            <person name="Cros-Aarteil S."/>
            <person name="Calhoun S."/>
            <person name="Haridas S."/>
            <person name="Kuo A."/>
            <person name="Mondo S."/>
            <person name="Pangilinan J."/>
            <person name="Riley R."/>
            <person name="LaButti K."/>
            <person name="Andreopoulos B."/>
            <person name="Lipzen A."/>
            <person name="Chen C."/>
            <person name="Yan M."/>
            <person name="Daum C."/>
            <person name="Ng V."/>
            <person name="Clum A."/>
            <person name="Steindorff A."/>
            <person name="Ohm R.A."/>
            <person name="Martin F."/>
            <person name="Silar P."/>
            <person name="Natvig D.O."/>
            <person name="Lalanne C."/>
            <person name="Gautier V."/>
            <person name="Ament-Velasquez S.L."/>
            <person name="Kruys A."/>
            <person name="Hutchinson M.I."/>
            <person name="Powell A.J."/>
            <person name="Barry K."/>
            <person name="Miller A.N."/>
            <person name="Grigoriev I.V."/>
            <person name="Debuchy R."/>
            <person name="Gladieux P."/>
            <person name="Hiltunen Thoren M."/>
            <person name="Johannesson H."/>
        </authorList>
    </citation>
    <scope>NUCLEOTIDE SEQUENCE [LARGE SCALE GENOMIC DNA]</scope>
    <source>
        <strain evidence="3">CBS 340.73</strain>
    </source>
</reference>
<dbReference type="EMBL" id="MU853752">
    <property type="protein sequence ID" value="KAK3946462.1"/>
    <property type="molecule type" value="Genomic_DNA"/>
</dbReference>
<dbReference type="AlphaFoldDB" id="A0AAN6NIH1"/>
<organism evidence="2 3">
    <name type="scientific">Diplogelasinospora grovesii</name>
    <dbReference type="NCBI Taxonomy" id="303347"/>
    <lineage>
        <taxon>Eukaryota</taxon>
        <taxon>Fungi</taxon>
        <taxon>Dikarya</taxon>
        <taxon>Ascomycota</taxon>
        <taxon>Pezizomycotina</taxon>
        <taxon>Sordariomycetes</taxon>
        <taxon>Sordariomycetidae</taxon>
        <taxon>Sordariales</taxon>
        <taxon>Diplogelasinosporaceae</taxon>
        <taxon>Diplogelasinospora</taxon>
    </lineage>
</organism>
<evidence type="ECO:0000313" key="3">
    <source>
        <dbReference type="Proteomes" id="UP001303473"/>
    </source>
</evidence>
<proteinExistence type="predicted"/>
<accession>A0AAN6NIH1</accession>